<dbReference type="GO" id="GO:0016747">
    <property type="term" value="F:acyltransferase activity, transferring groups other than amino-acyl groups"/>
    <property type="evidence" value="ECO:0007669"/>
    <property type="project" value="InterPro"/>
</dbReference>
<proteinExistence type="predicted"/>
<accession>A0A2W6NG75</accession>
<dbReference type="CDD" id="cd04301">
    <property type="entry name" value="NAT_SF"/>
    <property type="match status" value="1"/>
</dbReference>
<dbReference type="AlphaFoldDB" id="A0A2W6NG75"/>
<dbReference type="SUPFAM" id="SSF55729">
    <property type="entry name" value="Acyl-CoA N-acyltransferases (Nat)"/>
    <property type="match status" value="1"/>
</dbReference>
<evidence type="ECO:0000256" key="1">
    <source>
        <dbReference type="ARBA" id="ARBA00022679"/>
    </source>
</evidence>
<comment type="caution">
    <text evidence="4">The sequence shown here is derived from an EMBL/GenBank/DDBJ whole genome shotgun (WGS) entry which is preliminary data.</text>
</comment>
<feature type="domain" description="N-acetyltransferase" evidence="3">
    <location>
        <begin position="2"/>
        <end position="148"/>
    </location>
</feature>
<dbReference type="InterPro" id="IPR016181">
    <property type="entry name" value="Acyl_CoA_acyltransferase"/>
</dbReference>
<name>A0A2W6NG75_9BACL</name>
<dbReference type="PANTHER" id="PTHR43877">
    <property type="entry name" value="AMINOALKYLPHOSPHONATE N-ACETYLTRANSFERASE-RELATED-RELATED"/>
    <property type="match status" value="1"/>
</dbReference>
<dbReference type="InterPro" id="IPR000182">
    <property type="entry name" value="GNAT_dom"/>
</dbReference>
<gene>
    <name evidence="4" type="ORF">DN757_15735</name>
</gene>
<organism evidence="4 5">
    <name type="scientific">Paenibacillus silvae</name>
    <dbReference type="NCBI Taxonomy" id="1325358"/>
    <lineage>
        <taxon>Bacteria</taxon>
        <taxon>Bacillati</taxon>
        <taxon>Bacillota</taxon>
        <taxon>Bacilli</taxon>
        <taxon>Bacillales</taxon>
        <taxon>Paenibacillaceae</taxon>
        <taxon>Paenibacillus</taxon>
    </lineage>
</organism>
<reference evidence="4 5" key="1">
    <citation type="submission" date="2018-06" db="EMBL/GenBank/DDBJ databases">
        <title>Isolation of heavy metals resistant Paenibacillus silvae NC2 from Gold-Copper mine in ZiJin, China.</title>
        <authorList>
            <person name="Xu J."/>
            <person name="Mazhar H.S."/>
            <person name="Rensing C."/>
        </authorList>
    </citation>
    <scope>NUCLEOTIDE SEQUENCE [LARGE SCALE GENOMIC DNA]</scope>
    <source>
        <strain evidence="4 5">NC2</strain>
    </source>
</reference>
<dbReference type="InterPro" id="IPR050832">
    <property type="entry name" value="Bact_Acetyltransf"/>
</dbReference>
<protein>
    <recommendedName>
        <fullName evidence="3">N-acetyltransferase domain-containing protein</fullName>
    </recommendedName>
</protein>
<keyword evidence="1" id="KW-0808">Transferase</keyword>
<evidence type="ECO:0000256" key="2">
    <source>
        <dbReference type="ARBA" id="ARBA00023315"/>
    </source>
</evidence>
<evidence type="ECO:0000313" key="4">
    <source>
        <dbReference type="EMBL" id="PZT54719.1"/>
    </source>
</evidence>
<keyword evidence="2" id="KW-0012">Acyltransferase</keyword>
<dbReference type="EMBL" id="QKWW01000044">
    <property type="protein sequence ID" value="PZT54719.1"/>
    <property type="molecule type" value="Genomic_DNA"/>
</dbReference>
<evidence type="ECO:0000259" key="3">
    <source>
        <dbReference type="PROSITE" id="PS51186"/>
    </source>
</evidence>
<dbReference type="Gene3D" id="3.40.630.30">
    <property type="match status" value="1"/>
</dbReference>
<dbReference type="Pfam" id="PF00583">
    <property type="entry name" value="Acetyltransf_1"/>
    <property type="match status" value="1"/>
</dbReference>
<evidence type="ECO:0000313" key="5">
    <source>
        <dbReference type="Proteomes" id="UP000249204"/>
    </source>
</evidence>
<sequence>MYHYRTGQKKDLAQVIELTICWTEEDITLGYENMAWTPEKLEKKLNDYFYVVELQDFIVGYAFGEIRRGNAEPVIPQTDAYLELHEVYIHPEHRRKGIGRELVQCLLDQAQQHQVERALVASSNRSWKDTAAFYEELGFQMWYIQMYR</sequence>
<dbReference type="Proteomes" id="UP000249204">
    <property type="component" value="Unassembled WGS sequence"/>
</dbReference>
<dbReference type="RefSeq" id="WP_111271139.1">
    <property type="nucleotide sequence ID" value="NZ_QKWW01000044.1"/>
</dbReference>
<dbReference type="PROSITE" id="PS51186">
    <property type="entry name" value="GNAT"/>
    <property type="match status" value="1"/>
</dbReference>